<evidence type="ECO:0000256" key="3">
    <source>
        <dbReference type="ARBA" id="ARBA00022741"/>
    </source>
</evidence>
<dbReference type="RefSeq" id="WP_019617581.1">
    <property type="nucleotide sequence ID" value="NZ_JBHUNE010000008.1"/>
</dbReference>
<dbReference type="InterPro" id="IPR003593">
    <property type="entry name" value="AAA+_ATPase"/>
</dbReference>
<evidence type="ECO:0000313" key="6">
    <source>
        <dbReference type="EMBL" id="MFD2758837.1"/>
    </source>
</evidence>
<evidence type="ECO:0000256" key="1">
    <source>
        <dbReference type="ARBA" id="ARBA00005417"/>
    </source>
</evidence>
<proteinExistence type="inferred from homology"/>
<evidence type="ECO:0000259" key="5">
    <source>
        <dbReference type="PROSITE" id="PS50893"/>
    </source>
</evidence>
<feature type="domain" description="ABC transporter" evidence="5">
    <location>
        <begin position="5"/>
        <end position="245"/>
    </location>
</feature>
<protein>
    <submittedName>
        <fullName evidence="6">ABC transporter ATP-binding protein</fullName>
    </submittedName>
</protein>
<evidence type="ECO:0000313" key="7">
    <source>
        <dbReference type="Proteomes" id="UP001597492"/>
    </source>
</evidence>
<accession>A0ABW5UYP8</accession>
<keyword evidence="4 6" id="KW-0067">ATP-binding</keyword>
<organism evidence="6 7">
    <name type="scientific">Gulosibacter faecalis</name>
    <dbReference type="NCBI Taxonomy" id="272240"/>
    <lineage>
        <taxon>Bacteria</taxon>
        <taxon>Bacillati</taxon>
        <taxon>Actinomycetota</taxon>
        <taxon>Actinomycetes</taxon>
        <taxon>Micrococcales</taxon>
        <taxon>Microbacteriaceae</taxon>
        <taxon>Gulosibacter</taxon>
    </lineage>
</organism>
<dbReference type="PANTHER" id="PTHR42734:SF17">
    <property type="entry name" value="METAL TRANSPORT SYSTEM ATP-BINDING PROTEIN TM_0124-RELATED"/>
    <property type="match status" value="1"/>
</dbReference>
<dbReference type="InterPro" id="IPR027417">
    <property type="entry name" value="P-loop_NTPase"/>
</dbReference>
<dbReference type="InterPro" id="IPR015856">
    <property type="entry name" value="ABC_transpr_CbiO/EcfA_su"/>
</dbReference>
<evidence type="ECO:0000256" key="2">
    <source>
        <dbReference type="ARBA" id="ARBA00022448"/>
    </source>
</evidence>
<dbReference type="EMBL" id="JBHUNE010000008">
    <property type="protein sequence ID" value="MFD2758837.1"/>
    <property type="molecule type" value="Genomic_DNA"/>
</dbReference>
<keyword evidence="7" id="KW-1185">Reference proteome</keyword>
<dbReference type="SUPFAM" id="SSF52540">
    <property type="entry name" value="P-loop containing nucleoside triphosphate hydrolases"/>
    <property type="match status" value="1"/>
</dbReference>
<dbReference type="Gene3D" id="3.40.50.300">
    <property type="entry name" value="P-loop containing nucleotide triphosphate hydrolases"/>
    <property type="match status" value="1"/>
</dbReference>
<dbReference type="SMART" id="SM00382">
    <property type="entry name" value="AAA"/>
    <property type="match status" value="1"/>
</dbReference>
<dbReference type="InterPro" id="IPR050153">
    <property type="entry name" value="Metal_Ion_Import_ABC"/>
</dbReference>
<dbReference type="CDD" id="cd03225">
    <property type="entry name" value="ABC_cobalt_CbiO_domain1"/>
    <property type="match status" value="1"/>
</dbReference>
<gene>
    <name evidence="6" type="ORF">ACFSW7_10660</name>
</gene>
<dbReference type="GO" id="GO:0005524">
    <property type="term" value="F:ATP binding"/>
    <property type="evidence" value="ECO:0007669"/>
    <property type="project" value="UniProtKB-KW"/>
</dbReference>
<dbReference type="InterPro" id="IPR003439">
    <property type="entry name" value="ABC_transporter-like_ATP-bd"/>
</dbReference>
<reference evidence="7" key="1">
    <citation type="journal article" date="2019" name="Int. J. Syst. Evol. Microbiol.">
        <title>The Global Catalogue of Microorganisms (GCM) 10K type strain sequencing project: providing services to taxonomists for standard genome sequencing and annotation.</title>
        <authorList>
            <consortium name="The Broad Institute Genomics Platform"/>
            <consortium name="The Broad Institute Genome Sequencing Center for Infectious Disease"/>
            <person name="Wu L."/>
            <person name="Ma J."/>
        </authorList>
    </citation>
    <scope>NUCLEOTIDE SEQUENCE [LARGE SCALE GENOMIC DNA]</scope>
    <source>
        <strain evidence="7">TISTR 1514</strain>
    </source>
</reference>
<name>A0ABW5UYP8_9MICO</name>
<keyword evidence="3" id="KW-0547">Nucleotide-binding</keyword>
<dbReference type="PANTHER" id="PTHR42734">
    <property type="entry name" value="METAL TRANSPORT SYSTEM ATP-BINDING PROTEIN TM_0124-RELATED"/>
    <property type="match status" value="1"/>
</dbReference>
<dbReference type="PROSITE" id="PS50893">
    <property type="entry name" value="ABC_TRANSPORTER_2"/>
    <property type="match status" value="1"/>
</dbReference>
<keyword evidence="2" id="KW-0813">Transport</keyword>
<comment type="caution">
    <text evidence="6">The sequence shown here is derived from an EMBL/GenBank/DDBJ whole genome shotgun (WGS) entry which is preliminary data.</text>
</comment>
<comment type="similarity">
    <text evidence="1">Belongs to the ABC transporter superfamily.</text>
</comment>
<sequence>MTDVVKFENVRVRRGGRNILDIAEWRVAETDRWVILGPNGAGKSTLLGLASAHLHPSSGTVEVLGEQLGRTDVFELRPRIGIAGSDMAKRIPDNETVRNAVMTAVYAVTGRWNEQYDDIDVSQADEVLAQWQLEDFGDREFGTLSDGERKRTLIARAVMSDPELLLLDEPSAALDLGSRERLLASLSEYAQSDFAPAIIMVTHHVEEIPAGVTHALLMRDGRIISAGPIGDTLTSANLEVTFGLPLELQHQNGRYTARAIA</sequence>
<evidence type="ECO:0000256" key="4">
    <source>
        <dbReference type="ARBA" id="ARBA00022840"/>
    </source>
</evidence>
<dbReference type="Proteomes" id="UP001597492">
    <property type="component" value="Unassembled WGS sequence"/>
</dbReference>
<dbReference type="Pfam" id="PF00005">
    <property type="entry name" value="ABC_tran"/>
    <property type="match status" value="1"/>
</dbReference>